<protein>
    <submittedName>
        <fullName evidence="9">Ubiquinol Cytochrome c oxidoreductase, cytochrome c1 subunit</fullName>
    </submittedName>
</protein>
<organism evidence="9 10">
    <name type="scientific">Persephonella marina (strain DSM 14350 / EX-H1)</name>
    <dbReference type="NCBI Taxonomy" id="123214"/>
    <lineage>
        <taxon>Bacteria</taxon>
        <taxon>Pseudomonadati</taxon>
        <taxon>Aquificota</taxon>
        <taxon>Aquificia</taxon>
        <taxon>Aquificales</taxon>
        <taxon>Hydrogenothermaceae</taxon>
        <taxon>Persephonella</taxon>
    </lineage>
</organism>
<dbReference type="Pfam" id="PF00034">
    <property type="entry name" value="Cytochrom_C"/>
    <property type="match status" value="1"/>
</dbReference>
<dbReference type="GO" id="GO:0009055">
    <property type="term" value="F:electron transfer activity"/>
    <property type="evidence" value="ECO:0007669"/>
    <property type="project" value="InterPro"/>
</dbReference>
<accession>C0QUL2</accession>
<dbReference type="eggNOG" id="COG2857">
    <property type="taxonomic scope" value="Bacteria"/>
</dbReference>
<keyword evidence="7" id="KW-0812">Transmembrane</keyword>
<dbReference type="GO" id="GO:0046872">
    <property type="term" value="F:metal ion binding"/>
    <property type="evidence" value="ECO:0007669"/>
    <property type="project" value="UniProtKB-KW"/>
</dbReference>
<evidence type="ECO:0000256" key="6">
    <source>
        <dbReference type="PROSITE-ProRule" id="PRU00433"/>
    </source>
</evidence>
<proteinExistence type="predicted"/>
<dbReference type="STRING" id="123214.PERMA_0588"/>
<keyword evidence="2 6" id="KW-0349">Heme</keyword>
<dbReference type="Proteomes" id="UP000001366">
    <property type="component" value="Chromosome"/>
</dbReference>
<dbReference type="PaxDb" id="123214-PERMA_0588"/>
<evidence type="ECO:0000313" key="10">
    <source>
        <dbReference type="Proteomes" id="UP000001366"/>
    </source>
</evidence>
<dbReference type="Gene3D" id="1.10.760.10">
    <property type="entry name" value="Cytochrome c-like domain"/>
    <property type="match status" value="2"/>
</dbReference>
<dbReference type="InterPro" id="IPR021195">
    <property type="entry name" value="Ubol_Cyt_c_Rdtase_Cyt_c_su_prd"/>
</dbReference>
<dbReference type="InterPro" id="IPR009056">
    <property type="entry name" value="Cyt_c-like_dom"/>
</dbReference>
<feature type="transmembrane region" description="Helical" evidence="7">
    <location>
        <begin position="6"/>
        <end position="25"/>
    </location>
</feature>
<dbReference type="PIRSF" id="PIRSF019225">
    <property type="entry name" value="Ubol_Cyt_c_Rdtase_Cyt_c_su_prd"/>
    <property type="match status" value="1"/>
</dbReference>
<dbReference type="EMBL" id="CP001230">
    <property type="protein sequence ID" value="ACO04210.1"/>
    <property type="molecule type" value="Genomic_DNA"/>
</dbReference>
<evidence type="ECO:0000259" key="8">
    <source>
        <dbReference type="PROSITE" id="PS51007"/>
    </source>
</evidence>
<dbReference type="eggNOG" id="COG2010">
    <property type="taxonomic scope" value="Bacteria"/>
</dbReference>
<dbReference type="OrthoDB" id="9781261at2"/>
<dbReference type="PANTHER" id="PTHR37823:SF1">
    <property type="entry name" value="CYTOCHROME C-553-LIKE"/>
    <property type="match status" value="1"/>
</dbReference>
<gene>
    <name evidence="9" type="ordered locus">PERMA_0588</name>
</gene>
<dbReference type="PROSITE" id="PS51007">
    <property type="entry name" value="CYTC"/>
    <property type="match status" value="2"/>
</dbReference>
<sequence length="285" mass="31951">MKELKILIVMVVLVLIGYWGIEPLAHSIMHKHIEEAIHKYNLPDYEYSDLEPMPHSIKGDAKRGKEAVQMFCTSCHGIKADNIPAPMDPKTAAESYGVVPPDLSNLGALLDEKFLYNFLKDPAKATEFPKIAMPAMGLDDQQIMDIIAYMKSIAKKDMDGKEATIEACGRCHSIKYQKFHTETPPNILKSYLGKVPPDFSVIHRAKGGEYIVAFVNRPQALLPGTSMPRIGLNEEATEKIEHYLGEIADPNKEARTKIGIGVLLYMLVMIGLTYAWKKKMWKGIH</sequence>
<evidence type="ECO:0000256" key="5">
    <source>
        <dbReference type="ARBA" id="ARBA00023004"/>
    </source>
</evidence>
<dbReference type="GO" id="GO:0020037">
    <property type="term" value="F:heme binding"/>
    <property type="evidence" value="ECO:0007669"/>
    <property type="project" value="InterPro"/>
</dbReference>
<keyword evidence="3 6" id="KW-0479">Metal-binding</keyword>
<feature type="transmembrane region" description="Helical" evidence="7">
    <location>
        <begin position="258"/>
        <end position="276"/>
    </location>
</feature>
<keyword evidence="7" id="KW-0472">Membrane</keyword>
<dbReference type="SUPFAM" id="SSF46626">
    <property type="entry name" value="Cytochrome c"/>
    <property type="match status" value="2"/>
</dbReference>
<dbReference type="AlphaFoldDB" id="C0QUL2"/>
<dbReference type="RefSeq" id="WP_012676448.1">
    <property type="nucleotide sequence ID" value="NC_012440.1"/>
</dbReference>
<evidence type="ECO:0000256" key="3">
    <source>
        <dbReference type="ARBA" id="ARBA00022723"/>
    </source>
</evidence>
<evidence type="ECO:0000256" key="7">
    <source>
        <dbReference type="SAM" id="Phobius"/>
    </source>
</evidence>
<dbReference type="InterPro" id="IPR036909">
    <property type="entry name" value="Cyt_c-like_dom_sf"/>
</dbReference>
<keyword evidence="1" id="KW-0813">Transport</keyword>
<feature type="domain" description="Cytochrome c" evidence="8">
    <location>
        <begin position="155"/>
        <end position="248"/>
    </location>
</feature>
<name>C0QUL2_PERMH</name>
<evidence type="ECO:0000313" key="9">
    <source>
        <dbReference type="EMBL" id="ACO04210.1"/>
    </source>
</evidence>
<dbReference type="KEGG" id="pmx:PERMA_0588"/>
<keyword evidence="5 6" id="KW-0408">Iron</keyword>
<evidence type="ECO:0000256" key="2">
    <source>
        <dbReference type="ARBA" id="ARBA00022617"/>
    </source>
</evidence>
<dbReference type="HOGENOM" id="CLU_043937_0_0_0"/>
<reference evidence="9 10" key="1">
    <citation type="journal article" date="2009" name="J. Bacteriol.">
        <title>Complete and draft genome sequences of six members of the Aquificales.</title>
        <authorList>
            <person name="Reysenbach A.L."/>
            <person name="Hamamura N."/>
            <person name="Podar M."/>
            <person name="Griffiths E."/>
            <person name="Ferreira S."/>
            <person name="Hochstein R."/>
            <person name="Heidelberg J."/>
            <person name="Johnson J."/>
            <person name="Mead D."/>
            <person name="Pohorille A."/>
            <person name="Sarmiento M."/>
            <person name="Schweighofer K."/>
            <person name="Seshadri R."/>
            <person name="Voytek M.A."/>
        </authorList>
    </citation>
    <scope>NUCLEOTIDE SEQUENCE [LARGE SCALE GENOMIC DNA]</scope>
    <source>
        <strain evidence="10">DSM 14350 / EX-H1</strain>
    </source>
</reference>
<evidence type="ECO:0000256" key="4">
    <source>
        <dbReference type="ARBA" id="ARBA00022982"/>
    </source>
</evidence>
<keyword evidence="7" id="KW-1133">Transmembrane helix</keyword>
<dbReference type="InterPro" id="IPR051811">
    <property type="entry name" value="Cytochrome_c550/c551-like"/>
</dbReference>
<evidence type="ECO:0000256" key="1">
    <source>
        <dbReference type="ARBA" id="ARBA00022448"/>
    </source>
</evidence>
<keyword evidence="4" id="KW-0249">Electron transport</keyword>
<feature type="domain" description="Cytochrome c" evidence="8">
    <location>
        <begin position="59"/>
        <end position="154"/>
    </location>
</feature>
<keyword evidence="10" id="KW-1185">Reference proteome</keyword>
<dbReference type="PANTHER" id="PTHR37823">
    <property type="entry name" value="CYTOCHROME C-553-LIKE"/>
    <property type="match status" value="1"/>
</dbReference>